<dbReference type="EMBL" id="CP101914">
    <property type="protein sequence ID" value="UUI01555.1"/>
    <property type="molecule type" value="Genomic_DNA"/>
</dbReference>
<dbReference type="RefSeq" id="WP_256706920.1">
    <property type="nucleotide sequence ID" value="NZ_CP101914.1"/>
</dbReference>
<proteinExistence type="predicted"/>
<protein>
    <recommendedName>
        <fullName evidence="3">Flagellar hook-length control protein FliK</fullName>
    </recommendedName>
</protein>
<evidence type="ECO:0000313" key="1">
    <source>
        <dbReference type="EMBL" id="UUI01555.1"/>
    </source>
</evidence>
<organism evidence="1 2">
    <name type="scientific">Oceanobacillus jeddahense</name>
    <dbReference type="NCBI Taxonomy" id="1462527"/>
    <lineage>
        <taxon>Bacteria</taxon>
        <taxon>Bacillati</taxon>
        <taxon>Bacillota</taxon>
        <taxon>Bacilli</taxon>
        <taxon>Bacillales</taxon>
        <taxon>Bacillaceae</taxon>
        <taxon>Oceanobacillus</taxon>
    </lineage>
</organism>
<evidence type="ECO:0000313" key="2">
    <source>
        <dbReference type="Proteomes" id="UP001059773"/>
    </source>
</evidence>
<accession>A0ABY5JP19</accession>
<gene>
    <name evidence="1" type="ORF">NP439_16040</name>
</gene>
<reference evidence="1" key="1">
    <citation type="submission" date="2022-07" db="EMBL/GenBank/DDBJ databases">
        <title>FELIX.</title>
        <authorList>
            <person name="Wan K.H."/>
            <person name="Park S."/>
            <person name="Lawrence Q."/>
            <person name="Eichenberger J.P."/>
            <person name="Booth B.W."/>
            <person name="Piaggio A.J."/>
            <person name="Chandler J.C."/>
            <person name="Franklin A.B."/>
            <person name="Celniker S.E."/>
        </authorList>
    </citation>
    <scope>NUCLEOTIDE SEQUENCE</scope>
    <source>
        <strain evidence="1">QA-1986 374</strain>
    </source>
</reference>
<name>A0ABY5JP19_9BACI</name>
<sequence length="725" mass="80625">MRIQENIKADKLLRPSKASLLQNLKTGDVLQGTVKQLYPNQRAAIQIQGNQLIAQLEASLSVGGRYFFQVTSNEGNMPELKVMTGEQQNKEQMISNLLQQLGIKENRLTSQLVNALAREQVPMQRSDLMQAVQYIQDNKIPPRQAMPVLMQLMKMRIPVTQASFQAVQALQNGNISAGLASLDRSLPPGQQSMLQVNLEHVLRGFPSEQSAVRAVLTADAQTAKPVLFPLLQNLGFVSKALDKQSWSNILQQWNTQASPNAINQAASTPPFTVGFEKATEQIRSILANQQLLMTEARAGHQGNNTGVQMRPNLEAQFPQYFSSQTPGNEGNARQVTETLSEPKNYHTLERFMNILGTSNERAVKIVLTADAQAAKPTLFPLLQDLGIVSKSIGKQGWINALQQWNPPAGQSQGTITTPFTGSFEGVKEQIQSILGNQKQLMAEAKALHGAMIQGSNTASLPKAHLTAGFPQYFSNHAPVAQESENTVRSLMEALTEPKNYQALERLLNIWKASNEHMIHNPKEQFLQQMQWVLRDAGLNAENSLKTDDVNSMQFKHLLLEMLQNTSSGIGRENAQQVVHFLNGMQLNNINESSYLIQANLQIPGQKLGVSKDIDLHFEGKKTADGSIDPEHCRIIFDLQLHRMKETIVDLHVQKNSLAITIYNDQATTPMLVDKLRPNLQEALEKMNYQVASIICKPYTEIDKQQLQSTSALDENPEQGGVDFRI</sequence>
<dbReference type="Proteomes" id="UP001059773">
    <property type="component" value="Chromosome"/>
</dbReference>
<keyword evidence="2" id="KW-1185">Reference proteome</keyword>
<evidence type="ECO:0008006" key="3">
    <source>
        <dbReference type="Google" id="ProtNLM"/>
    </source>
</evidence>